<feature type="transmembrane region" description="Helical" evidence="14">
    <location>
        <begin position="602"/>
        <end position="626"/>
    </location>
</feature>
<gene>
    <name evidence="16" type="ORF">BB560_004084</name>
</gene>
<evidence type="ECO:0000313" key="17">
    <source>
        <dbReference type="Proteomes" id="UP000245609"/>
    </source>
</evidence>
<evidence type="ECO:0000256" key="11">
    <source>
        <dbReference type="ARBA" id="ARBA00023136"/>
    </source>
</evidence>
<evidence type="ECO:0000256" key="13">
    <source>
        <dbReference type="ARBA" id="ARBA00045102"/>
    </source>
</evidence>
<evidence type="ECO:0000256" key="5">
    <source>
        <dbReference type="ARBA" id="ARBA00022676"/>
    </source>
</evidence>
<dbReference type="GO" id="GO:0004169">
    <property type="term" value="F:dolichyl-phosphate-mannose-protein mannosyltransferase activity"/>
    <property type="evidence" value="ECO:0007669"/>
    <property type="project" value="UniProtKB-UniRule"/>
</dbReference>
<keyword evidence="7 14" id="KW-0812">Transmembrane</keyword>
<feature type="transmembrane region" description="Helical" evidence="14">
    <location>
        <begin position="703"/>
        <end position="726"/>
    </location>
</feature>
<feature type="transmembrane region" description="Helical" evidence="14">
    <location>
        <begin position="174"/>
        <end position="194"/>
    </location>
</feature>
<feature type="domain" description="MIR" evidence="15">
    <location>
        <begin position="330"/>
        <end position="384"/>
    </location>
</feature>
<comment type="pathway">
    <text evidence="2 14">Protein modification; protein glycosylation.</text>
</comment>
<dbReference type="SUPFAM" id="SSF82109">
    <property type="entry name" value="MIR domain"/>
    <property type="match status" value="1"/>
</dbReference>
<evidence type="ECO:0000313" key="16">
    <source>
        <dbReference type="EMBL" id="PVV01500.1"/>
    </source>
</evidence>
<evidence type="ECO:0000256" key="3">
    <source>
        <dbReference type="ARBA" id="ARBA00007222"/>
    </source>
</evidence>
<keyword evidence="8" id="KW-0677">Repeat</keyword>
<evidence type="ECO:0000256" key="6">
    <source>
        <dbReference type="ARBA" id="ARBA00022679"/>
    </source>
</evidence>
<dbReference type="InterPro" id="IPR027005">
    <property type="entry name" value="PMT-like"/>
</dbReference>
<evidence type="ECO:0000256" key="14">
    <source>
        <dbReference type="RuleBase" id="RU367007"/>
    </source>
</evidence>
<keyword evidence="11 14" id="KW-0472">Membrane</keyword>
<comment type="similarity">
    <text evidence="3 14">Belongs to the glycosyltransferase 39 family.</text>
</comment>
<dbReference type="SMART" id="SM00472">
    <property type="entry name" value="MIR"/>
    <property type="match status" value="3"/>
</dbReference>
<name>A0A2T9ZAB2_9FUNG</name>
<feature type="transmembrane region" description="Helical" evidence="14">
    <location>
        <begin position="646"/>
        <end position="666"/>
    </location>
</feature>
<dbReference type="Pfam" id="PF02815">
    <property type="entry name" value="MIR"/>
    <property type="match status" value="1"/>
</dbReference>
<evidence type="ECO:0000256" key="8">
    <source>
        <dbReference type="ARBA" id="ARBA00022737"/>
    </source>
</evidence>
<dbReference type="InterPro" id="IPR032421">
    <property type="entry name" value="PMT_4TMC"/>
</dbReference>
<comment type="catalytic activity">
    <reaction evidence="13 14">
        <text>a di-trans,poly-cis-dolichyl beta-D-mannosyl phosphate + L-seryl-[protein] = 3-O-(alpha-D-mannosyl)-L-seryl-[protein] + a di-trans,poly-cis-dolichyl phosphate + H(+)</text>
        <dbReference type="Rhea" id="RHEA:17377"/>
        <dbReference type="Rhea" id="RHEA-COMP:9863"/>
        <dbReference type="Rhea" id="RHEA-COMP:13546"/>
        <dbReference type="Rhea" id="RHEA-COMP:19498"/>
        <dbReference type="Rhea" id="RHEA-COMP:19501"/>
        <dbReference type="ChEBI" id="CHEBI:15378"/>
        <dbReference type="ChEBI" id="CHEBI:29999"/>
        <dbReference type="ChEBI" id="CHEBI:57683"/>
        <dbReference type="ChEBI" id="CHEBI:58211"/>
        <dbReference type="ChEBI" id="CHEBI:137321"/>
        <dbReference type="EC" id="2.4.1.109"/>
    </reaction>
</comment>
<protein>
    <recommendedName>
        <fullName evidence="4 14">Dolichyl-phosphate-mannose--protein mannosyltransferase</fullName>
        <ecNumber evidence="4 14">2.4.1.109</ecNumber>
    </recommendedName>
</protein>
<evidence type="ECO:0000256" key="9">
    <source>
        <dbReference type="ARBA" id="ARBA00022824"/>
    </source>
</evidence>
<accession>A0A2T9ZAB2</accession>
<comment type="caution">
    <text evidence="16">The sequence shown here is derived from an EMBL/GenBank/DDBJ whole genome shotgun (WGS) entry which is preliminary data.</text>
</comment>
<keyword evidence="10 14" id="KW-1133">Transmembrane helix</keyword>
<keyword evidence="5 14" id="KW-0328">Glycosyltransferase</keyword>
<evidence type="ECO:0000256" key="12">
    <source>
        <dbReference type="ARBA" id="ARBA00045085"/>
    </source>
</evidence>
<reference evidence="16 17" key="1">
    <citation type="journal article" date="2018" name="MBio">
        <title>Comparative Genomics Reveals the Core Gene Toolbox for the Fungus-Insect Symbiosis.</title>
        <authorList>
            <person name="Wang Y."/>
            <person name="Stata M."/>
            <person name="Wang W."/>
            <person name="Stajich J.E."/>
            <person name="White M.M."/>
            <person name="Moncalvo J.M."/>
        </authorList>
    </citation>
    <scope>NUCLEOTIDE SEQUENCE [LARGE SCALE GENOMIC DNA]</scope>
    <source>
        <strain evidence="16 17">SC-DP-2</strain>
    </source>
</reference>
<proteinExistence type="inferred from homology"/>
<feature type="domain" description="MIR" evidence="15">
    <location>
        <begin position="403"/>
        <end position="459"/>
    </location>
</feature>
<evidence type="ECO:0000259" key="15">
    <source>
        <dbReference type="PROSITE" id="PS50919"/>
    </source>
</evidence>
<feature type="transmembrane region" description="Helical" evidence="14">
    <location>
        <begin position="276"/>
        <end position="296"/>
    </location>
</feature>
<keyword evidence="9 14" id="KW-0256">Endoplasmic reticulum</keyword>
<feature type="transmembrane region" description="Helical" evidence="14">
    <location>
        <begin position="223"/>
        <end position="256"/>
    </location>
</feature>
<dbReference type="Gene3D" id="2.80.10.50">
    <property type="match status" value="1"/>
</dbReference>
<evidence type="ECO:0000256" key="1">
    <source>
        <dbReference type="ARBA" id="ARBA00004477"/>
    </source>
</evidence>
<dbReference type="OrthoDB" id="292747at2759"/>
<feature type="domain" description="MIR" evidence="15">
    <location>
        <begin position="467"/>
        <end position="523"/>
    </location>
</feature>
<evidence type="ECO:0000256" key="7">
    <source>
        <dbReference type="ARBA" id="ARBA00022692"/>
    </source>
</evidence>
<keyword evidence="6 14" id="KW-0808">Transferase</keyword>
<dbReference type="InterPro" id="IPR016093">
    <property type="entry name" value="MIR_motif"/>
</dbReference>
<dbReference type="EMBL" id="MBFS01001026">
    <property type="protein sequence ID" value="PVV01500.1"/>
    <property type="molecule type" value="Genomic_DNA"/>
</dbReference>
<dbReference type="UniPathway" id="UPA00378"/>
<dbReference type="Pfam" id="PF02366">
    <property type="entry name" value="PMT"/>
    <property type="match status" value="1"/>
</dbReference>
<dbReference type="InterPro" id="IPR036300">
    <property type="entry name" value="MIR_dom_sf"/>
</dbReference>
<dbReference type="PROSITE" id="PS50919">
    <property type="entry name" value="MIR"/>
    <property type="match status" value="3"/>
</dbReference>
<organism evidence="16 17">
    <name type="scientific">Smittium megazygosporum</name>
    <dbReference type="NCBI Taxonomy" id="133381"/>
    <lineage>
        <taxon>Eukaryota</taxon>
        <taxon>Fungi</taxon>
        <taxon>Fungi incertae sedis</taxon>
        <taxon>Zoopagomycota</taxon>
        <taxon>Kickxellomycotina</taxon>
        <taxon>Harpellomycetes</taxon>
        <taxon>Harpellales</taxon>
        <taxon>Legeriomycetaceae</taxon>
        <taxon>Smittium</taxon>
    </lineage>
</organism>
<feature type="transmembrane region" description="Helical" evidence="14">
    <location>
        <begin position="58"/>
        <end position="76"/>
    </location>
</feature>
<keyword evidence="17" id="KW-1185">Reference proteome</keyword>
<evidence type="ECO:0000256" key="10">
    <source>
        <dbReference type="ARBA" id="ARBA00022989"/>
    </source>
</evidence>
<comment type="subcellular location">
    <subcellularLocation>
        <location evidence="1 14">Endoplasmic reticulum membrane</location>
        <topology evidence="1 14">Multi-pass membrane protein</topology>
    </subcellularLocation>
</comment>
<dbReference type="CDD" id="cd23276">
    <property type="entry name" value="beta-trefoil_MIR_PMT"/>
    <property type="match status" value="1"/>
</dbReference>
<feature type="transmembrane region" description="Helical" evidence="14">
    <location>
        <begin position="678"/>
        <end position="697"/>
    </location>
</feature>
<comment type="function">
    <text evidence="14">Transfers mannose from Dol-P-mannose to Ser or Thr residues on proteins.</text>
</comment>
<dbReference type="GO" id="GO:0005789">
    <property type="term" value="C:endoplasmic reticulum membrane"/>
    <property type="evidence" value="ECO:0007669"/>
    <property type="project" value="UniProtKB-SubCell"/>
</dbReference>
<dbReference type="EC" id="2.4.1.109" evidence="4 14"/>
<dbReference type="Pfam" id="PF16192">
    <property type="entry name" value="PMT_4TMC"/>
    <property type="match status" value="1"/>
</dbReference>
<feature type="transmembrane region" description="Helical" evidence="14">
    <location>
        <begin position="148"/>
        <end position="167"/>
    </location>
</feature>
<evidence type="ECO:0000256" key="4">
    <source>
        <dbReference type="ARBA" id="ARBA00012839"/>
    </source>
</evidence>
<dbReference type="AlphaFoldDB" id="A0A2T9ZAB2"/>
<dbReference type="PANTHER" id="PTHR10050">
    <property type="entry name" value="DOLICHYL-PHOSPHATE-MANNOSE--PROTEIN MANNOSYLTRANSFERASE"/>
    <property type="match status" value="1"/>
</dbReference>
<comment type="catalytic activity">
    <reaction evidence="12 14">
        <text>a di-trans,poly-cis-dolichyl beta-D-mannosyl phosphate + L-threonyl-[protein] = 3-O-(alpha-D-mannosyl)-L-threonyl-[protein] + a di-trans,poly-cis-dolichyl phosphate + H(+)</text>
        <dbReference type="Rhea" id="RHEA:53396"/>
        <dbReference type="Rhea" id="RHEA-COMP:11060"/>
        <dbReference type="Rhea" id="RHEA-COMP:13547"/>
        <dbReference type="Rhea" id="RHEA-COMP:19498"/>
        <dbReference type="Rhea" id="RHEA-COMP:19501"/>
        <dbReference type="ChEBI" id="CHEBI:15378"/>
        <dbReference type="ChEBI" id="CHEBI:30013"/>
        <dbReference type="ChEBI" id="CHEBI:57683"/>
        <dbReference type="ChEBI" id="CHEBI:58211"/>
        <dbReference type="ChEBI" id="CHEBI:137323"/>
        <dbReference type="EC" id="2.4.1.109"/>
    </reaction>
</comment>
<dbReference type="Proteomes" id="UP000245609">
    <property type="component" value="Unassembled WGS sequence"/>
</dbReference>
<dbReference type="InterPro" id="IPR003342">
    <property type="entry name" value="ArnT-like_N"/>
</dbReference>
<feature type="transmembrane region" description="Helical" evidence="14">
    <location>
        <begin position="200"/>
        <end position="216"/>
    </location>
</feature>
<sequence>MGNHLRRRPHTLLPDSKYQTSDAELLPLEKKHTKLASIETFEAETIFKTKPGFRLEKFDYVSLLILTFLSLFTHLYKIGKRNQVTWDESHFGKFGAYYINRTFYHDVHPPLAKMLVGLAEVIAGHNGSFDFKGGYPKYVNYTSMRIQLALYGAALVPIAYITCRAIGLSKRFSLLGAMFILFDNALTLMCRFILLDEPLLFFTALSLMFAVLFFTAKNFSKEWFAYIFLTGLSLGAVLSSKWVGLFCFAFVGLVTAEDLFNKFADLSMSNELQIKHWSIRVAALILTPALIYMATFKVHFMILNKSGPGDKDMPVEFQAHLKGSPLSPQPYLLAYGAQVAIRSSNIGSGYLHSHSSNYPTGSLLQQITCYGYDDSNGKWIVEHPDKGRPYDYFTDEKGNPREPEYVEDEVYVRLRHEATNKYLYMDNTLSISSPKEYEASCKVLDSITNDSFLWQIKIEKDLGETKSNKLRTISSKFSLRNKKTGSYLISTGNKLPGWGFDQNEVVGARFKKGDHTIWLVEKNKHKLVPGAAIPVKKPGFLSSFLTLNKQMAKSNNALVPDRDKYNHLESDPITWPFLIYPMRLNGAWNPSEIKYYQIGNPLTWWSSTLSVLIFPVALVFVMIISQRSGSSKDIHYSSLFWNRGKFFYLGWVLHYMPFFLMGRVTYIHHYLPAAYFSYLNLAFMLDFFVSTGFIKVSNLFKTLVFLIMSFMSVFGFYLFMPLTFGYSENIYNLRFRQWLSTWNIYESGHVM</sequence>
<dbReference type="PANTHER" id="PTHR10050:SF46">
    <property type="entry name" value="PROTEIN O-MANNOSYL-TRANSFERASE 2"/>
    <property type="match status" value="1"/>
</dbReference>
<evidence type="ECO:0000256" key="2">
    <source>
        <dbReference type="ARBA" id="ARBA00004922"/>
    </source>
</evidence>